<evidence type="ECO:0000256" key="3">
    <source>
        <dbReference type="ARBA" id="ARBA00022692"/>
    </source>
</evidence>
<comment type="subcellular location">
    <subcellularLocation>
        <location evidence="1">Cell membrane</location>
        <topology evidence="1">Multi-pass membrane protein</topology>
    </subcellularLocation>
</comment>
<dbReference type="Pfam" id="PF12704">
    <property type="entry name" value="MacB_PCD"/>
    <property type="match status" value="2"/>
</dbReference>
<feature type="transmembrane region" description="Helical" evidence="7">
    <location>
        <begin position="279"/>
        <end position="302"/>
    </location>
</feature>
<evidence type="ECO:0000259" key="9">
    <source>
        <dbReference type="Pfam" id="PF12704"/>
    </source>
</evidence>
<evidence type="ECO:0000256" key="5">
    <source>
        <dbReference type="ARBA" id="ARBA00023136"/>
    </source>
</evidence>
<dbReference type="InterPro" id="IPR003838">
    <property type="entry name" value="ABC3_permease_C"/>
</dbReference>
<feature type="domain" description="MacB-like periplasmic core" evidence="9">
    <location>
        <begin position="450"/>
        <end position="633"/>
    </location>
</feature>
<dbReference type="GO" id="GO:0005886">
    <property type="term" value="C:plasma membrane"/>
    <property type="evidence" value="ECO:0007669"/>
    <property type="project" value="UniProtKB-SubCell"/>
</dbReference>
<evidence type="ECO:0000256" key="6">
    <source>
        <dbReference type="ARBA" id="ARBA00038076"/>
    </source>
</evidence>
<dbReference type="PATRIC" id="fig|1115803.3.peg.248"/>
<reference evidence="10 11" key="1">
    <citation type="submission" date="2012-07" db="EMBL/GenBank/DDBJ databases">
        <authorList>
            <person name="Durkin A.S."/>
            <person name="McCorrison J."/>
            <person name="Torralba M."/>
            <person name="Gillis M."/>
            <person name="Methe B."/>
            <person name="Sutton G."/>
            <person name="Nelson K.E."/>
        </authorList>
    </citation>
    <scope>NUCLEOTIDE SEQUENCE [LARGE SCALE GENOMIC DNA]</scope>
    <source>
        <strain evidence="11">ATCC 12104 / DSM 43013 / CCUG 2238 / JCM 8349 / NCTC 10301 / Howell 279</strain>
    </source>
</reference>
<sequence length="800" mass="85235">MRWRYRGWSLMIQIHNPARVLPLTSLQKFALGSAWSMVGRLMLLIAVASMAFSMLVGEYSALSSITKARDSWYSAGQLADLELRFTPAPNQSAPRFDELPGLTDSMSRQVLPGRTKLTGADDLALTVISSDSVWTGSRLNILTPLEGTLLTRDDESGALIDQGMANYHSVGVGDSLDIEVGGTTRTVTVRGIVRDPEFLIAPLNPSLFISAKDSMGVVYLPPSSQTVNSVVFNFEPGQDLDAARQSVLDAAAAQHLSGAYALEREEQFAYQYVEKNLDVFGVVIPLMVLVGALSAAFVSMFLSAQWIARERKSIAVLLVQGHRPIAVARAYVLPYMWLVVWTILVGLLGSVLVGRAFLENFASSVGLPSVPFVLDPVVIAIGCVGTLVVYGLGAALAFAGIFRMSPRDAMTRTVDTGHGGRIRGAWLGALVSSTTARFSVRNVQRNLWVSALTVLAIAIGFGLTAAYSLSYSSVIATSRSAVDGNEWDLTVDFVQPQAKAQAAALMGEAGVSEWTPVIKTVAQAAKGSVIENLMVGGFDPQNTWHKVTLIEGSDISDSDPDGVVMEAGLAHRLALEPGDVLTVNAAGTKHEARVVGIMSSALPGEVRSTLDFASSLTGSDLFSGVLVKASPGAIASTTDALNSESGVQQALSKDEIVKLIVASSSQITALLWLGALTSIAVALLFVGACLGYTILERRREYSLLSLLGFRNGAIRCTVVMEASLLGLAGIVIAFPVAWLVSRLLNERISDAWFNIDTQLSAQPFLVTFLPGLVLLPLAALPLAQWVLRASDPGNRERGIG</sequence>
<keyword evidence="4 7" id="KW-1133">Transmembrane helix</keyword>
<dbReference type="eggNOG" id="COG0577">
    <property type="taxonomic scope" value="Bacteria"/>
</dbReference>
<evidence type="ECO:0000256" key="4">
    <source>
        <dbReference type="ARBA" id="ARBA00022989"/>
    </source>
</evidence>
<name>J3JL86_ACTNH</name>
<evidence type="ECO:0000259" key="8">
    <source>
        <dbReference type="Pfam" id="PF02687"/>
    </source>
</evidence>
<evidence type="ECO:0000313" key="11">
    <source>
        <dbReference type="Proteomes" id="UP000007814"/>
    </source>
</evidence>
<gene>
    <name evidence="10" type="ORF">HMPREF1129_2960</name>
</gene>
<dbReference type="Pfam" id="PF02687">
    <property type="entry name" value="FtsX"/>
    <property type="match status" value="2"/>
</dbReference>
<dbReference type="Proteomes" id="UP000007814">
    <property type="component" value="Unassembled WGS sequence"/>
</dbReference>
<evidence type="ECO:0000256" key="7">
    <source>
        <dbReference type="SAM" id="Phobius"/>
    </source>
</evidence>
<dbReference type="AlphaFoldDB" id="J3JL86"/>
<feature type="domain" description="ABC3 transporter permease C-terminal" evidence="8">
    <location>
        <begin position="287"/>
        <end position="406"/>
    </location>
</feature>
<feature type="domain" description="MacB-like periplasmic core" evidence="9">
    <location>
        <begin position="45"/>
        <end position="247"/>
    </location>
</feature>
<dbReference type="PANTHER" id="PTHR30287">
    <property type="entry name" value="MEMBRANE COMPONENT OF PREDICTED ABC SUPERFAMILY METABOLITE UPTAKE TRANSPORTER"/>
    <property type="match status" value="1"/>
</dbReference>
<feature type="transmembrane region" description="Helical" evidence="7">
    <location>
        <begin position="377"/>
        <end position="402"/>
    </location>
</feature>
<dbReference type="PANTHER" id="PTHR30287:SF2">
    <property type="entry name" value="BLL1001 PROTEIN"/>
    <property type="match status" value="1"/>
</dbReference>
<proteinExistence type="inferred from homology"/>
<feature type="domain" description="ABC3 transporter permease C-terminal" evidence="8">
    <location>
        <begin position="675"/>
        <end position="780"/>
    </location>
</feature>
<organism evidence="10 11">
    <name type="scientific">Actinomyces naeslundii (strain ATCC 12104 / DSM 43013 / CCUG 2238 / JCM 8349 / NCTC 10301 / Howell 279)</name>
    <dbReference type="NCBI Taxonomy" id="1115803"/>
    <lineage>
        <taxon>Bacteria</taxon>
        <taxon>Bacillati</taxon>
        <taxon>Actinomycetota</taxon>
        <taxon>Actinomycetes</taxon>
        <taxon>Actinomycetales</taxon>
        <taxon>Actinomycetaceae</taxon>
        <taxon>Actinomyces</taxon>
    </lineage>
</organism>
<feature type="transmembrane region" description="Helical" evidence="7">
    <location>
        <begin position="447"/>
        <end position="469"/>
    </location>
</feature>
<feature type="transmembrane region" description="Helical" evidence="7">
    <location>
        <begin position="669"/>
        <end position="695"/>
    </location>
</feature>
<keyword evidence="3 7" id="KW-0812">Transmembrane</keyword>
<feature type="transmembrane region" description="Helical" evidence="7">
    <location>
        <begin position="761"/>
        <end position="787"/>
    </location>
</feature>
<dbReference type="EMBL" id="ALJK01000024">
    <property type="protein sequence ID" value="EJN86034.1"/>
    <property type="molecule type" value="Genomic_DNA"/>
</dbReference>
<evidence type="ECO:0000256" key="2">
    <source>
        <dbReference type="ARBA" id="ARBA00022475"/>
    </source>
</evidence>
<evidence type="ECO:0000313" key="10">
    <source>
        <dbReference type="EMBL" id="EJN86034.1"/>
    </source>
</evidence>
<feature type="transmembrane region" description="Helical" evidence="7">
    <location>
        <begin position="41"/>
        <end position="62"/>
    </location>
</feature>
<evidence type="ECO:0000256" key="1">
    <source>
        <dbReference type="ARBA" id="ARBA00004651"/>
    </source>
</evidence>
<comment type="caution">
    <text evidence="10">The sequence shown here is derived from an EMBL/GenBank/DDBJ whole genome shotgun (WGS) entry which is preliminary data.</text>
</comment>
<protein>
    <submittedName>
        <fullName evidence="10">MacB-like periplasmic core domain protein</fullName>
    </submittedName>
</protein>
<accession>J3JL86</accession>
<comment type="similarity">
    <text evidence="6">Belongs to the ABC-4 integral membrane protein family.</text>
</comment>
<dbReference type="InterPro" id="IPR025857">
    <property type="entry name" value="MacB_PCD"/>
</dbReference>
<feature type="transmembrane region" description="Helical" evidence="7">
    <location>
        <begin position="716"/>
        <end position="741"/>
    </location>
</feature>
<keyword evidence="2" id="KW-1003">Cell membrane</keyword>
<feature type="transmembrane region" description="Helical" evidence="7">
    <location>
        <begin position="332"/>
        <end position="357"/>
    </location>
</feature>
<dbReference type="InterPro" id="IPR038766">
    <property type="entry name" value="Membrane_comp_ABC_pdt"/>
</dbReference>
<keyword evidence="5 7" id="KW-0472">Membrane</keyword>